<proteinExistence type="predicted"/>
<gene>
    <name evidence="1" type="ORF">CA54_14840</name>
</gene>
<protein>
    <submittedName>
        <fullName evidence="1">Uncharacterized protein</fullName>
    </submittedName>
</protein>
<dbReference type="AlphaFoldDB" id="A0A5C6BKR9"/>
<comment type="caution">
    <text evidence="1">The sequence shown here is derived from an EMBL/GenBank/DDBJ whole genome shotgun (WGS) entry which is preliminary data.</text>
</comment>
<name>A0A5C6BKR9_9PLAN</name>
<accession>A0A5C6BKR9</accession>
<dbReference type="Proteomes" id="UP000320735">
    <property type="component" value="Unassembled WGS sequence"/>
</dbReference>
<evidence type="ECO:0000313" key="2">
    <source>
        <dbReference type="Proteomes" id="UP000320735"/>
    </source>
</evidence>
<keyword evidence="2" id="KW-1185">Reference proteome</keyword>
<evidence type="ECO:0000313" key="1">
    <source>
        <dbReference type="EMBL" id="TWU12660.1"/>
    </source>
</evidence>
<dbReference type="EMBL" id="SJPP01000001">
    <property type="protein sequence ID" value="TWU12660.1"/>
    <property type="molecule type" value="Genomic_DNA"/>
</dbReference>
<organism evidence="1 2">
    <name type="scientific">Symmachiella macrocystis</name>
    <dbReference type="NCBI Taxonomy" id="2527985"/>
    <lineage>
        <taxon>Bacteria</taxon>
        <taxon>Pseudomonadati</taxon>
        <taxon>Planctomycetota</taxon>
        <taxon>Planctomycetia</taxon>
        <taxon>Planctomycetales</taxon>
        <taxon>Planctomycetaceae</taxon>
        <taxon>Symmachiella</taxon>
    </lineage>
</organism>
<reference evidence="1 2" key="1">
    <citation type="submission" date="2019-02" db="EMBL/GenBank/DDBJ databases">
        <title>Deep-cultivation of Planctomycetes and their phenomic and genomic characterization uncovers novel biology.</title>
        <authorList>
            <person name="Wiegand S."/>
            <person name="Jogler M."/>
            <person name="Boedeker C."/>
            <person name="Pinto D."/>
            <person name="Vollmers J."/>
            <person name="Rivas-Marin E."/>
            <person name="Kohn T."/>
            <person name="Peeters S.H."/>
            <person name="Heuer A."/>
            <person name="Rast P."/>
            <person name="Oberbeckmann S."/>
            <person name="Bunk B."/>
            <person name="Jeske O."/>
            <person name="Meyerdierks A."/>
            <person name="Storesund J.E."/>
            <person name="Kallscheuer N."/>
            <person name="Luecker S."/>
            <person name="Lage O.M."/>
            <person name="Pohl T."/>
            <person name="Merkel B.J."/>
            <person name="Hornburger P."/>
            <person name="Mueller R.-W."/>
            <person name="Bruemmer F."/>
            <person name="Labrenz M."/>
            <person name="Spormann A.M."/>
            <person name="Op Den Camp H."/>
            <person name="Overmann J."/>
            <person name="Amann R."/>
            <person name="Jetten M.S.M."/>
            <person name="Mascher T."/>
            <person name="Medema M.H."/>
            <person name="Devos D.P."/>
            <person name="Kaster A.-K."/>
            <person name="Ovreas L."/>
            <person name="Rohde M."/>
            <person name="Galperin M.Y."/>
            <person name="Jogler C."/>
        </authorList>
    </citation>
    <scope>NUCLEOTIDE SEQUENCE [LARGE SCALE GENOMIC DNA]</scope>
    <source>
        <strain evidence="1 2">CA54</strain>
    </source>
</reference>
<sequence>MLGSLEPSPADVREWWASKRGVWFGEHFVSGANLYLVLVS</sequence>